<dbReference type="OrthoDB" id="9815245at2"/>
<dbReference type="PANTHER" id="PTHR21666:SF285">
    <property type="entry name" value="M23 FAMILY METALLOPEPTIDASE"/>
    <property type="match status" value="1"/>
</dbReference>
<dbReference type="InterPro" id="IPR050570">
    <property type="entry name" value="Cell_wall_metabolism_enzyme"/>
</dbReference>
<gene>
    <name evidence="3" type="ORF">EDD55_110109</name>
</gene>
<dbReference type="InterPro" id="IPR016047">
    <property type="entry name" value="M23ase_b-sheet_dom"/>
</dbReference>
<feature type="domain" description="M23ase beta-sheet core" evidence="2">
    <location>
        <begin position="181"/>
        <end position="276"/>
    </location>
</feature>
<organism evidence="3 4">
    <name type="scientific">Varunaivibrio sulfuroxidans</name>
    <dbReference type="NCBI Taxonomy" id="1773489"/>
    <lineage>
        <taxon>Bacteria</taxon>
        <taxon>Pseudomonadati</taxon>
        <taxon>Pseudomonadota</taxon>
        <taxon>Alphaproteobacteria</taxon>
        <taxon>Rhodospirillales</taxon>
        <taxon>Magnetovibrionaceae</taxon>
        <taxon>Varunaivibrio</taxon>
    </lineage>
</organism>
<dbReference type="RefSeq" id="WP_132939939.1">
    <property type="nucleotide sequence ID" value="NZ_CP119676.1"/>
</dbReference>
<keyword evidence="1" id="KW-0732">Signal</keyword>
<dbReference type="FunFam" id="2.70.70.10:FF:000019">
    <property type="entry name" value="M23 family peptidase"/>
    <property type="match status" value="1"/>
</dbReference>
<evidence type="ECO:0000313" key="4">
    <source>
        <dbReference type="Proteomes" id="UP000295304"/>
    </source>
</evidence>
<dbReference type="InterPro" id="IPR011055">
    <property type="entry name" value="Dup_hybrid_motif"/>
</dbReference>
<comment type="caution">
    <text evidence="3">The sequence shown here is derived from an EMBL/GenBank/DDBJ whole genome shotgun (WGS) entry which is preliminary data.</text>
</comment>
<dbReference type="Gene3D" id="2.70.70.10">
    <property type="entry name" value="Glucose Permease (Domain IIA)"/>
    <property type="match status" value="1"/>
</dbReference>
<dbReference type="PANTHER" id="PTHR21666">
    <property type="entry name" value="PEPTIDASE-RELATED"/>
    <property type="match status" value="1"/>
</dbReference>
<dbReference type="AlphaFoldDB" id="A0A4R3J5T5"/>
<keyword evidence="4" id="KW-1185">Reference proteome</keyword>
<evidence type="ECO:0000313" key="3">
    <source>
        <dbReference type="EMBL" id="TCS60634.1"/>
    </source>
</evidence>
<dbReference type="GO" id="GO:0004222">
    <property type="term" value="F:metalloendopeptidase activity"/>
    <property type="evidence" value="ECO:0007669"/>
    <property type="project" value="TreeGrafter"/>
</dbReference>
<sequence length="288" mass="30996">MSPYRSTFSRHVRLHAAFLTALGILVASPLQAARPDVRLKGTFSQGGMVIGHAPPGTAVTLDGRTLLVSPGGDFVFGFGRDAKPTAHLELTLGDGVRESRTLRVASRKYRIQRIDGLAKRKVTPNPKDIAHIKADNAKIKKVRTLNTPVPYFLQGFSWPVTGPISGVFGSQRVLNGIPKNPHNGVDIAAPRGSVITAPAPGVVRLAVPNMFYTGKTLMIDHGFAITSVYAHMDKILVHDGEKVRRGQPIGVVGQSGRATGPHLHWGVTWFSTHLDPQLLAGPMPKKGK</sequence>
<dbReference type="Proteomes" id="UP000295304">
    <property type="component" value="Unassembled WGS sequence"/>
</dbReference>
<accession>A0A4R3J5T5</accession>
<name>A0A4R3J5T5_9PROT</name>
<evidence type="ECO:0000259" key="2">
    <source>
        <dbReference type="Pfam" id="PF01551"/>
    </source>
</evidence>
<keyword evidence="3" id="KW-0378">Hydrolase</keyword>
<dbReference type="SUPFAM" id="SSF51261">
    <property type="entry name" value="Duplicated hybrid motif"/>
    <property type="match status" value="1"/>
</dbReference>
<dbReference type="EMBL" id="SLZW01000010">
    <property type="protein sequence ID" value="TCS60634.1"/>
    <property type="molecule type" value="Genomic_DNA"/>
</dbReference>
<protein>
    <submittedName>
        <fullName evidence="3">Murein DD-endopeptidase MepM/ murein hydrolase activator NlpD</fullName>
    </submittedName>
</protein>
<dbReference type="Pfam" id="PF01551">
    <property type="entry name" value="Peptidase_M23"/>
    <property type="match status" value="1"/>
</dbReference>
<feature type="chain" id="PRO_5020320133" evidence="1">
    <location>
        <begin position="33"/>
        <end position="288"/>
    </location>
</feature>
<reference evidence="3 4" key="1">
    <citation type="submission" date="2019-03" db="EMBL/GenBank/DDBJ databases">
        <title>Genomic Encyclopedia of Type Strains, Phase IV (KMG-IV): sequencing the most valuable type-strain genomes for metagenomic binning, comparative biology and taxonomic classification.</title>
        <authorList>
            <person name="Goeker M."/>
        </authorList>
    </citation>
    <scope>NUCLEOTIDE SEQUENCE [LARGE SCALE GENOMIC DNA]</scope>
    <source>
        <strain evidence="3 4">DSM 101688</strain>
    </source>
</reference>
<feature type="signal peptide" evidence="1">
    <location>
        <begin position="1"/>
        <end position="32"/>
    </location>
</feature>
<evidence type="ECO:0000256" key="1">
    <source>
        <dbReference type="SAM" id="SignalP"/>
    </source>
</evidence>
<proteinExistence type="predicted"/>
<dbReference type="CDD" id="cd12797">
    <property type="entry name" value="M23_peptidase"/>
    <property type="match status" value="1"/>
</dbReference>